<proteinExistence type="predicted"/>
<comment type="caution">
    <text evidence="1">The sequence shown here is derived from an EMBL/GenBank/DDBJ whole genome shotgun (WGS) entry which is preliminary data.</text>
</comment>
<organism evidence="1 2">
    <name type="scientific">Streptosporangium carneum</name>
    <dbReference type="NCBI Taxonomy" id="47481"/>
    <lineage>
        <taxon>Bacteria</taxon>
        <taxon>Bacillati</taxon>
        <taxon>Actinomycetota</taxon>
        <taxon>Actinomycetes</taxon>
        <taxon>Streptosporangiales</taxon>
        <taxon>Streptosporangiaceae</taxon>
        <taxon>Streptosporangium</taxon>
    </lineage>
</organism>
<protein>
    <submittedName>
        <fullName evidence="1">Uncharacterized protein</fullName>
    </submittedName>
</protein>
<dbReference type="RefSeq" id="WP_271218923.1">
    <property type="nucleotide sequence ID" value="NZ_BAAAVD010000025.1"/>
</dbReference>
<dbReference type="AlphaFoldDB" id="A0A9W6I1V2"/>
<reference evidence="1" key="1">
    <citation type="journal article" date="2014" name="Int. J. Syst. Evol. Microbiol.">
        <title>Complete genome sequence of Corynebacterium casei LMG S-19264T (=DSM 44701T), isolated from a smear-ripened cheese.</title>
        <authorList>
            <consortium name="US DOE Joint Genome Institute (JGI-PGF)"/>
            <person name="Walter F."/>
            <person name="Albersmeier A."/>
            <person name="Kalinowski J."/>
            <person name="Ruckert C."/>
        </authorList>
    </citation>
    <scope>NUCLEOTIDE SEQUENCE</scope>
    <source>
        <strain evidence="1">VKM Ac-2007</strain>
    </source>
</reference>
<evidence type="ECO:0000313" key="2">
    <source>
        <dbReference type="Proteomes" id="UP001143474"/>
    </source>
</evidence>
<sequence>MPVLRADGGEDVRREPELGEKGLADVIRMRGSTELRLLRDRYGRHPLDVLEEPVRFRARTCFETMKAACSERDRMRRDPALPFPASFRVVEAGP</sequence>
<gene>
    <name evidence="1" type="ORF">GCM10017600_39080</name>
</gene>
<name>A0A9W6I1V2_9ACTN</name>
<reference evidence="1" key="2">
    <citation type="submission" date="2023-01" db="EMBL/GenBank/DDBJ databases">
        <authorList>
            <person name="Sun Q."/>
            <person name="Evtushenko L."/>
        </authorList>
    </citation>
    <scope>NUCLEOTIDE SEQUENCE</scope>
    <source>
        <strain evidence="1">VKM Ac-2007</strain>
    </source>
</reference>
<accession>A0A9W6I1V2</accession>
<evidence type="ECO:0000313" key="1">
    <source>
        <dbReference type="EMBL" id="GLK10502.1"/>
    </source>
</evidence>
<dbReference type="EMBL" id="BSEV01000008">
    <property type="protein sequence ID" value="GLK10502.1"/>
    <property type="molecule type" value="Genomic_DNA"/>
</dbReference>
<dbReference type="Proteomes" id="UP001143474">
    <property type="component" value="Unassembled WGS sequence"/>
</dbReference>
<keyword evidence="2" id="KW-1185">Reference proteome</keyword>